<protein>
    <submittedName>
        <fullName evidence="3">HlyD family efflux transporter periplasmic adaptor subunit</fullName>
    </submittedName>
</protein>
<dbReference type="Gene3D" id="2.40.420.20">
    <property type="match status" value="1"/>
</dbReference>
<keyword evidence="2" id="KW-1133">Transmembrane helix</keyword>
<keyword evidence="4" id="KW-1185">Reference proteome</keyword>
<evidence type="ECO:0000256" key="1">
    <source>
        <dbReference type="SAM" id="MobiDB-lite"/>
    </source>
</evidence>
<dbReference type="GO" id="GO:1990281">
    <property type="term" value="C:efflux pump complex"/>
    <property type="evidence" value="ECO:0007669"/>
    <property type="project" value="TreeGrafter"/>
</dbReference>
<evidence type="ECO:0000313" key="4">
    <source>
        <dbReference type="Proteomes" id="UP000295511"/>
    </source>
</evidence>
<dbReference type="PANTHER" id="PTHR30469:SF33">
    <property type="entry name" value="SLR1207 PROTEIN"/>
    <property type="match status" value="1"/>
</dbReference>
<proteinExistence type="predicted"/>
<organism evidence="3 4">
    <name type="scientific">Arthrobacter terricola</name>
    <dbReference type="NCBI Taxonomy" id="2547396"/>
    <lineage>
        <taxon>Bacteria</taxon>
        <taxon>Bacillati</taxon>
        <taxon>Actinomycetota</taxon>
        <taxon>Actinomycetes</taxon>
        <taxon>Micrococcales</taxon>
        <taxon>Micrococcaceae</taxon>
        <taxon>Arthrobacter</taxon>
    </lineage>
</organism>
<dbReference type="RefSeq" id="WP_133203721.1">
    <property type="nucleotide sequence ID" value="NZ_SMRU01000008.1"/>
</dbReference>
<gene>
    <name evidence="3" type="ORF">E1809_08090</name>
</gene>
<feature type="transmembrane region" description="Helical" evidence="2">
    <location>
        <begin position="7"/>
        <end position="27"/>
    </location>
</feature>
<dbReference type="SUPFAM" id="SSF111369">
    <property type="entry name" value="HlyD-like secretion proteins"/>
    <property type="match status" value="1"/>
</dbReference>
<name>A0A4R5KNQ6_9MICC</name>
<accession>A0A4R5KNQ6</accession>
<feature type="compositionally biased region" description="Low complexity" evidence="1">
    <location>
        <begin position="286"/>
        <end position="310"/>
    </location>
</feature>
<feature type="region of interest" description="Disordered" evidence="1">
    <location>
        <begin position="280"/>
        <end position="310"/>
    </location>
</feature>
<dbReference type="OrthoDB" id="4932908at2"/>
<keyword evidence="2" id="KW-0472">Membrane</keyword>
<dbReference type="AlphaFoldDB" id="A0A4R5KNQ6"/>
<evidence type="ECO:0000313" key="3">
    <source>
        <dbReference type="EMBL" id="TDF97313.1"/>
    </source>
</evidence>
<keyword evidence="2" id="KW-0812">Transmembrane</keyword>
<dbReference type="PANTHER" id="PTHR30469">
    <property type="entry name" value="MULTIDRUG RESISTANCE PROTEIN MDTA"/>
    <property type="match status" value="1"/>
</dbReference>
<dbReference type="EMBL" id="SMRU01000008">
    <property type="protein sequence ID" value="TDF97313.1"/>
    <property type="molecule type" value="Genomic_DNA"/>
</dbReference>
<sequence length="516" mass="49164">MLSKPQLINSGIGVAVVGIAAGAFFVLNGAPQTASDTTARTVAVSGADLSAVSTASGNVSPASTTVINAQNCTGPIASVSAVIGQQVTAGQVLVTIDPTNAQNALSVAQAQLDSATAQANQQAASASNQVASARQSLANAQQTSDLDASQQATAVSAAQTAVNNDTATVTAAQATASAQPTSQPAQTALNAAQAQLAKDNQALSQAANAQASSALKDKEQLASAQTALNSAQNAGGATSNTTSAQIAVDTANKNLASCSLAAPVAGTVTAVNAVVGGNAGTGSGSSGSSSTGSTGASGSSSGSSSSSSASGSSSGLITISDTAHLQVVANFAESDIAAMKVGDAATFTFPALKTDASAAPVTGTIAAIAQNATTTNNVVSYPVTISITNPPAALRLGQSANISVTTATAKNALNVPSLAITTTGTKQTVNVLKNGTSTPVTITTGITDNGRTQVLTGLSAGDQIELPVVSSTLDTSTTTGRTGTGFGGGTGGGAGGFGGAGGAGGGAFSGARGNGG</sequence>
<dbReference type="Proteomes" id="UP000295511">
    <property type="component" value="Unassembled WGS sequence"/>
</dbReference>
<dbReference type="Gene3D" id="1.10.287.470">
    <property type="entry name" value="Helix hairpin bin"/>
    <property type="match status" value="1"/>
</dbReference>
<comment type="caution">
    <text evidence="3">The sequence shown here is derived from an EMBL/GenBank/DDBJ whole genome shotgun (WGS) entry which is preliminary data.</text>
</comment>
<dbReference type="Gene3D" id="2.40.30.170">
    <property type="match status" value="1"/>
</dbReference>
<dbReference type="Gene3D" id="2.40.50.100">
    <property type="match status" value="1"/>
</dbReference>
<dbReference type="GO" id="GO:0015562">
    <property type="term" value="F:efflux transmembrane transporter activity"/>
    <property type="evidence" value="ECO:0007669"/>
    <property type="project" value="TreeGrafter"/>
</dbReference>
<evidence type="ECO:0000256" key="2">
    <source>
        <dbReference type="SAM" id="Phobius"/>
    </source>
</evidence>
<reference evidence="3 4" key="1">
    <citation type="submission" date="2019-03" db="EMBL/GenBank/DDBJ databases">
        <title>Whole genome sequence of Arthrobacter sp JH1-1.</title>
        <authorList>
            <person name="Trinh H.N."/>
        </authorList>
    </citation>
    <scope>NUCLEOTIDE SEQUENCE [LARGE SCALE GENOMIC DNA]</scope>
    <source>
        <strain evidence="3 4">JH1-1</strain>
    </source>
</reference>